<keyword evidence="2" id="KW-1185">Reference proteome</keyword>
<dbReference type="AlphaFoldDB" id="A0A1G5SHQ1"/>
<protein>
    <submittedName>
        <fullName evidence="1">Uncharacterized protein</fullName>
    </submittedName>
</protein>
<gene>
    <name evidence="1" type="ORF">NSMM_520060</name>
</gene>
<dbReference type="EMBL" id="FMWO01000061">
    <property type="protein sequence ID" value="SCZ86390.1"/>
    <property type="molecule type" value="Genomic_DNA"/>
</dbReference>
<reference evidence="1 2" key="1">
    <citation type="submission" date="2016-10" db="EMBL/GenBank/DDBJ databases">
        <authorList>
            <person name="de Groot N.N."/>
        </authorList>
    </citation>
    <scope>NUCLEOTIDE SEQUENCE [LARGE SCALE GENOMIC DNA]</scope>
    <source>
        <strain evidence="1">1</strain>
    </source>
</reference>
<sequence length="242" mass="26414">MILWCAHCLYWIRDSVPDPNGAGMGEISIINITVNRKITASEAERLLKEEIQRATTLFPPKGELMAYAWLETNPAAGSEEMIKLPDGSNFLIYSPKTKTAQTEKQYDTSKQKPPQAGKGIKVDVSLELERGTDGRVRILGTTNLPHGMILMTDLRKVGAKYFAQDKVEVINGRISTTWFSDGGKAPPSGAYEVSISSPLPALQSVAVRAVIGQTGENLSGPIRTSMGSKMVDVTVKNLFKVF</sequence>
<accession>A0A1G5SHQ1</accession>
<organism evidence="1 2">
    <name type="scientific">Nitrosomonas mobilis</name>
    <dbReference type="NCBI Taxonomy" id="51642"/>
    <lineage>
        <taxon>Bacteria</taxon>
        <taxon>Pseudomonadati</taxon>
        <taxon>Pseudomonadota</taxon>
        <taxon>Betaproteobacteria</taxon>
        <taxon>Nitrosomonadales</taxon>
        <taxon>Nitrosomonadaceae</taxon>
        <taxon>Nitrosomonas</taxon>
    </lineage>
</organism>
<evidence type="ECO:0000313" key="1">
    <source>
        <dbReference type="EMBL" id="SCZ86390.1"/>
    </source>
</evidence>
<dbReference type="Proteomes" id="UP000198729">
    <property type="component" value="Unassembled WGS sequence"/>
</dbReference>
<name>A0A1G5SHQ1_9PROT</name>
<proteinExistence type="predicted"/>
<evidence type="ECO:0000313" key="2">
    <source>
        <dbReference type="Proteomes" id="UP000198729"/>
    </source>
</evidence>